<keyword evidence="2" id="KW-1185">Reference proteome</keyword>
<protein>
    <submittedName>
        <fullName evidence="1">Uncharacterized protein</fullName>
    </submittedName>
</protein>
<reference evidence="1 2" key="1">
    <citation type="submission" date="2024-02" db="EMBL/GenBank/DDBJ databases">
        <title>Microbulbifer aestuariivivens NBRC 112533.</title>
        <authorList>
            <person name="Ichikawa N."/>
            <person name="Katano-Makiyama Y."/>
            <person name="Hidaka K."/>
        </authorList>
    </citation>
    <scope>NUCLEOTIDE SEQUENCE [LARGE SCALE GENOMIC DNA]</scope>
    <source>
        <strain evidence="1 2">NBRC 112533</strain>
    </source>
</reference>
<accession>A0ABP9WS62</accession>
<comment type="caution">
    <text evidence="1">The sequence shown here is derived from an EMBL/GenBank/DDBJ whole genome shotgun (WGS) entry which is preliminary data.</text>
</comment>
<dbReference type="RefSeq" id="WP_345552181.1">
    <property type="nucleotide sequence ID" value="NZ_BAABRT010000024.1"/>
</dbReference>
<evidence type="ECO:0000313" key="2">
    <source>
        <dbReference type="Proteomes" id="UP001408594"/>
    </source>
</evidence>
<sequence length="101" mass="10910">MKRMGMLVVPVISALILQGCLFLPAETAEMLGELGATDAQQANDPFFFDSSEHSTSGDFAEVGNFQPDLNPPPLASRNCAMEPGINGIGPACWFFPVMRIY</sequence>
<organism evidence="1 2">
    <name type="scientific">Microbulbifer aestuariivivens</name>
    <dbReference type="NCBI Taxonomy" id="1908308"/>
    <lineage>
        <taxon>Bacteria</taxon>
        <taxon>Pseudomonadati</taxon>
        <taxon>Pseudomonadota</taxon>
        <taxon>Gammaproteobacteria</taxon>
        <taxon>Cellvibrionales</taxon>
        <taxon>Microbulbiferaceae</taxon>
        <taxon>Microbulbifer</taxon>
    </lineage>
</organism>
<name>A0ABP9WS62_9GAMM</name>
<evidence type="ECO:0000313" key="1">
    <source>
        <dbReference type="EMBL" id="GAA5526038.1"/>
    </source>
</evidence>
<gene>
    <name evidence="1" type="ORF">Maes01_02627</name>
</gene>
<dbReference type="Proteomes" id="UP001408594">
    <property type="component" value="Unassembled WGS sequence"/>
</dbReference>
<dbReference type="EMBL" id="BAABRT010000024">
    <property type="protein sequence ID" value="GAA5526038.1"/>
    <property type="molecule type" value="Genomic_DNA"/>
</dbReference>
<proteinExistence type="predicted"/>
<dbReference type="PROSITE" id="PS51257">
    <property type="entry name" value="PROKAR_LIPOPROTEIN"/>
    <property type="match status" value="1"/>
</dbReference>